<evidence type="ECO:0000313" key="2">
    <source>
        <dbReference type="Proteomes" id="UP000253250"/>
    </source>
</evidence>
<dbReference type="Proteomes" id="UP000253250">
    <property type="component" value="Unassembled WGS sequence"/>
</dbReference>
<name>A0A368HIE7_9GAMM</name>
<comment type="caution">
    <text evidence="1">The sequence shown here is derived from an EMBL/GenBank/DDBJ whole genome shotgun (WGS) entry which is preliminary data.</text>
</comment>
<dbReference type="PANTHER" id="PTHR30469:SF11">
    <property type="entry name" value="BLL4320 PROTEIN"/>
    <property type="match status" value="1"/>
</dbReference>
<evidence type="ECO:0008006" key="3">
    <source>
        <dbReference type="Google" id="ProtNLM"/>
    </source>
</evidence>
<dbReference type="PANTHER" id="PTHR30469">
    <property type="entry name" value="MULTIDRUG RESISTANCE PROTEIN MDTA"/>
    <property type="match status" value="1"/>
</dbReference>
<dbReference type="GO" id="GO:0015562">
    <property type="term" value="F:efflux transmembrane transporter activity"/>
    <property type="evidence" value="ECO:0007669"/>
    <property type="project" value="TreeGrafter"/>
</dbReference>
<proteinExistence type="predicted"/>
<dbReference type="EMBL" id="PSYR01000001">
    <property type="protein sequence ID" value="RCN58258.1"/>
    <property type="molecule type" value="Genomic_DNA"/>
</dbReference>
<dbReference type="Gene3D" id="2.40.420.20">
    <property type="match status" value="1"/>
</dbReference>
<gene>
    <name evidence="1" type="ORF">C4900_00165</name>
</gene>
<dbReference type="AlphaFoldDB" id="A0A368HIE7"/>
<reference evidence="1 2" key="1">
    <citation type="submission" date="2018-02" db="EMBL/GenBank/DDBJ databases">
        <title>Insights into the biology of acidophilic members of the Acidiferrobacteraceae family derived from comparative genomic analyses.</title>
        <authorList>
            <person name="Issotta F."/>
            <person name="Thyssen C."/>
            <person name="Mena C."/>
            <person name="Moya A."/>
            <person name="Bellenberg S."/>
            <person name="Sproer C."/>
            <person name="Covarrubias P.C."/>
            <person name="Sand W."/>
            <person name="Quatrini R."/>
            <person name="Vera M."/>
        </authorList>
    </citation>
    <scope>NUCLEOTIDE SEQUENCE [LARGE SCALE GENOMIC DNA]</scope>
    <source>
        <strain evidence="2">m-1</strain>
    </source>
</reference>
<dbReference type="GO" id="GO:1990281">
    <property type="term" value="C:efflux pump complex"/>
    <property type="evidence" value="ECO:0007669"/>
    <property type="project" value="TreeGrafter"/>
</dbReference>
<organism evidence="1 2">
    <name type="scientific">Acidiferrobacter thiooxydans</name>
    <dbReference type="NCBI Taxonomy" id="163359"/>
    <lineage>
        <taxon>Bacteria</taxon>
        <taxon>Pseudomonadati</taxon>
        <taxon>Pseudomonadota</taxon>
        <taxon>Gammaproteobacteria</taxon>
        <taxon>Acidiferrobacterales</taxon>
        <taxon>Acidiferrobacteraceae</taxon>
        <taxon>Acidiferrobacter</taxon>
    </lineage>
</organism>
<keyword evidence="2" id="KW-1185">Reference proteome</keyword>
<dbReference type="SUPFAM" id="SSF111369">
    <property type="entry name" value="HlyD-like secretion proteins"/>
    <property type="match status" value="1"/>
</dbReference>
<sequence length="315" mass="32965">MLVPGLAWAAAPLAVHVTRAARATYRPAIPVFARVRGPEHTMVQAPYDAIMAPLPVAPGSTVAAGAIVARLVPMSLAATVRALQAKAQAARTVYEQARVLARQGLVTPAHAQGLKALWRADVAAWHAAAERLARGAVRAPFAGSVRYTAAPGAWLARGADVVAIGGAGSVYERCALTVHEANRLYVGARALIAAGGFLRPAGHVYALAARADSLGFVHAYVRGLRAPLRPGQVLHLTLLGHRQSAIAVPRSALMVRHGRARVYVLHDGRARAVAVKVLRIDGRRVFVAGAVGRGAPVIDSGVARLRAGVAVRVIR</sequence>
<protein>
    <recommendedName>
        <fullName evidence="3">RND efflux pump membrane fusion protein barrel-sandwich domain-containing protein</fullName>
    </recommendedName>
</protein>
<accession>A0A368HIE7</accession>
<evidence type="ECO:0000313" key="1">
    <source>
        <dbReference type="EMBL" id="RCN58258.1"/>
    </source>
</evidence>